<keyword evidence="3" id="KW-0378">Hydrolase</keyword>
<evidence type="ECO:0000256" key="1">
    <source>
        <dbReference type="ARBA" id="ARBA00011063"/>
    </source>
</evidence>
<comment type="caution">
    <text evidence="7">The sequence shown here is derived from an EMBL/GenBank/DDBJ whole genome shotgun (WGS) entry which is preliminary data.</text>
</comment>
<dbReference type="EMBL" id="JAEIOS010000011">
    <property type="protein sequence ID" value="MBI8989372.1"/>
    <property type="molecule type" value="Genomic_DNA"/>
</dbReference>
<dbReference type="SUPFAM" id="SSF52788">
    <property type="entry name" value="Phosphotyrosine protein phosphatases I"/>
    <property type="match status" value="1"/>
</dbReference>
<accession>A0A934I6Q9</accession>
<sequence>MSGTSRVRERTEDVYVVFVCTGNICRSPMAEVIVRDAVEDAGLTDRVLLRSCGMGGWHVGQPADDRALAELQAAGHDGSDHRASQFGDEHRDADLLVALDSGHVRALRGAGVPRERIRLLRSFDPAAGEVDCADPYYGTSDDFTVVREQIDAALPGLIDWMRETCADMSGR</sequence>
<dbReference type="InterPro" id="IPR023485">
    <property type="entry name" value="Ptyr_pPase"/>
</dbReference>
<protein>
    <recommendedName>
        <fullName evidence="2">protein-tyrosine-phosphatase</fullName>
        <ecNumber evidence="2">3.1.3.48</ecNumber>
    </recommendedName>
</protein>
<evidence type="ECO:0000256" key="3">
    <source>
        <dbReference type="ARBA" id="ARBA00022801"/>
    </source>
</evidence>
<name>A0A934I6Q9_9CORY</name>
<dbReference type="PRINTS" id="PR00719">
    <property type="entry name" value="LMWPTPASE"/>
</dbReference>
<dbReference type="InterPro" id="IPR050438">
    <property type="entry name" value="LMW_PTPase"/>
</dbReference>
<dbReference type="AlphaFoldDB" id="A0A934I6Q9"/>
<dbReference type="RefSeq" id="WP_198738360.1">
    <property type="nucleotide sequence ID" value="NZ_JAEIOS010000011.1"/>
</dbReference>
<keyword evidence="4" id="KW-0904">Protein phosphatase</keyword>
<evidence type="ECO:0000313" key="7">
    <source>
        <dbReference type="EMBL" id="MBI8989372.1"/>
    </source>
</evidence>
<dbReference type="CDD" id="cd16343">
    <property type="entry name" value="LMWPTP"/>
    <property type="match status" value="1"/>
</dbReference>
<dbReference type="PANTHER" id="PTHR11717">
    <property type="entry name" value="LOW MOLECULAR WEIGHT PROTEIN TYROSINE PHOSPHATASE"/>
    <property type="match status" value="1"/>
</dbReference>
<reference evidence="7" key="1">
    <citation type="submission" date="2020-12" db="EMBL/GenBank/DDBJ databases">
        <title>Genome public.</title>
        <authorList>
            <person name="Sun Q."/>
        </authorList>
    </citation>
    <scope>NUCLEOTIDE SEQUENCE</scope>
    <source>
        <strain evidence="7">CCM 8863</strain>
    </source>
</reference>
<dbReference type="EC" id="3.1.3.48" evidence="2"/>
<proteinExistence type="inferred from homology"/>
<organism evidence="7 8">
    <name type="scientific">Corynebacterium meridianum</name>
    <dbReference type="NCBI Taxonomy" id="2765363"/>
    <lineage>
        <taxon>Bacteria</taxon>
        <taxon>Bacillati</taxon>
        <taxon>Actinomycetota</taxon>
        <taxon>Actinomycetes</taxon>
        <taxon>Mycobacteriales</taxon>
        <taxon>Corynebacteriaceae</taxon>
        <taxon>Corynebacterium</taxon>
    </lineage>
</organism>
<dbReference type="GO" id="GO:0004725">
    <property type="term" value="F:protein tyrosine phosphatase activity"/>
    <property type="evidence" value="ECO:0007669"/>
    <property type="project" value="UniProtKB-EC"/>
</dbReference>
<evidence type="ECO:0000313" key="8">
    <source>
        <dbReference type="Proteomes" id="UP000645966"/>
    </source>
</evidence>
<feature type="active site" description="Proton donor" evidence="5">
    <location>
        <position position="134"/>
    </location>
</feature>
<feature type="domain" description="Phosphotyrosine protein phosphatase I" evidence="6">
    <location>
        <begin position="14"/>
        <end position="160"/>
    </location>
</feature>
<evidence type="ECO:0000256" key="2">
    <source>
        <dbReference type="ARBA" id="ARBA00013064"/>
    </source>
</evidence>
<dbReference type="Pfam" id="PF01451">
    <property type="entry name" value="LMWPc"/>
    <property type="match status" value="1"/>
</dbReference>
<feature type="active site" evidence="5">
    <location>
        <position position="26"/>
    </location>
</feature>
<comment type="similarity">
    <text evidence="1">Belongs to the low molecular weight phosphotyrosine protein phosphatase family.</text>
</comment>
<dbReference type="PANTHER" id="PTHR11717:SF7">
    <property type="entry name" value="LOW MOLECULAR WEIGHT PHOSPHOTYROSINE PROTEIN PHOSPHATASE"/>
    <property type="match status" value="1"/>
</dbReference>
<evidence type="ECO:0000259" key="6">
    <source>
        <dbReference type="SMART" id="SM00226"/>
    </source>
</evidence>
<dbReference type="InterPro" id="IPR017867">
    <property type="entry name" value="Tyr_phospatase_low_mol_wt"/>
</dbReference>
<evidence type="ECO:0000256" key="4">
    <source>
        <dbReference type="ARBA" id="ARBA00022912"/>
    </source>
</evidence>
<gene>
    <name evidence="7" type="ORF">JDV75_06300</name>
</gene>
<dbReference type="InterPro" id="IPR036196">
    <property type="entry name" value="Ptyr_pPase_sf"/>
</dbReference>
<dbReference type="Proteomes" id="UP000645966">
    <property type="component" value="Unassembled WGS sequence"/>
</dbReference>
<dbReference type="SMART" id="SM00226">
    <property type="entry name" value="LMWPc"/>
    <property type="match status" value="1"/>
</dbReference>
<keyword evidence="8" id="KW-1185">Reference proteome</keyword>
<evidence type="ECO:0000256" key="5">
    <source>
        <dbReference type="PIRSR" id="PIRSR617867-1"/>
    </source>
</evidence>
<dbReference type="Gene3D" id="3.40.50.2300">
    <property type="match status" value="1"/>
</dbReference>
<feature type="active site" description="Nucleophile" evidence="5">
    <location>
        <position position="20"/>
    </location>
</feature>